<proteinExistence type="predicted"/>
<comment type="caution">
    <text evidence="3">The sequence shown here is derived from an EMBL/GenBank/DDBJ whole genome shotgun (WGS) entry which is preliminary data.</text>
</comment>
<feature type="region of interest" description="Disordered" evidence="1">
    <location>
        <begin position="150"/>
        <end position="172"/>
    </location>
</feature>
<dbReference type="Pfam" id="PF13609">
    <property type="entry name" value="Porin_4"/>
    <property type="match status" value="1"/>
</dbReference>
<dbReference type="GO" id="GO:0015288">
    <property type="term" value="F:porin activity"/>
    <property type="evidence" value="ECO:0007669"/>
    <property type="project" value="InterPro"/>
</dbReference>
<evidence type="ECO:0000259" key="2">
    <source>
        <dbReference type="Pfam" id="PF13609"/>
    </source>
</evidence>
<protein>
    <submittedName>
        <fullName evidence="3">Porin</fullName>
    </submittedName>
</protein>
<dbReference type="SUPFAM" id="SSF56935">
    <property type="entry name" value="Porins"/>
    <property type="match status" value="1"/>
</dbReference>
<name>A0A6N8IT08_9BURK</name>
<organism evidence="3 4">
    <name type="scientific">Ramlibacter pinisoli</name>
    <dbReference type="NCBI Taxonomy" id="2682844"/>
    <lineage>
        <taxon>Bacteria</taxon>
        <taxon>Pseudomonadati</taxon>
        <taxon>Pseudomonadota</taxon>
        <taxon>Betaproteobacteria</taxon>
        <taxon>Burkholderiales</taxon>
        <taxon>Comamonadaceae</taxon>
        <taxon>Ramlibacter</taxon>
    </lineage>
</organism>
<accession>A0A6N8IT08</accession>
<dbReference type="AlphaFoldDB" id="A0A6N8IT08"/>
<keyword evidence="4" id="KW-1185">Reference proteome</keyword>
<sequence length="182" mass="19035">MAVRFSAYRHQTTNGAGGSTSGTDEAAAGPCAYMLGVGYDFGRAKAGLTYDRSELRDLTAAATTAPELAGVGSAQRSLWVLPVTVPLGTGQLIGTFARASDVKLGVRGTAANTGAKLFSLGYSYPLSKRTRWASCIPDWTMARPASTACTTPATSWSTTARRTSPPEPISRWSTPAFATCSE</sequence>
<reference evidence="3 4" key="1">
    <citation type="submission" date="2019-12" db="EMBL/GenBank/DDBJ databases">
        <authorList>
            <person name="Huq M.A."/>
        </authorList>
    </citation>
    <scope>NUCLEOTIDE SEQUENCE [LARGE SCALE GENOMIC DNA]</scope>
    <source>
        <strain evidence="3 4">MAH-25</strain>
    </source>
</reference>
<dbReference type="Proteomes" id="UP000469385">
    <property type="component" value="Unassembled WGS sequence"/>
</dbReference>
<dbReference type="InterPro" id="IPR033900">
    <property type="entry name" value="Gram_neg_porin_domain"/>
</dbReference>
<gene>
    <name evidence="3" type="ORF">GON04_10940</name>
</gene>
<feature type="region of interest" description="Disordered" evidence="1">
    <location>
        <begin position="1"/>
        <end position="23"/>
    </location>
</feature>
<dbReference type="GO" id="GO:0016020">
    <property type="term" value="C:membrane"/>
    <property type="evidence" value="ECO:0007669"/>
    <property type="project" value="InterPro"/>
</dbReference>
<evidence type="ECO:0000313" key="4">
    <source>
        <dbReference type="Proteomes" id="UP000469385"/>
    </source>
</evidence>
<dbReference type="InterPro" id="IPR023614">
    <property type="entry name" value="Porin_dom_sf"/>
</dbReference>
<feature type="compositionally biased region" description="Low complexity" evidence="1">
    <location>
        <begin position="150"/>
        <end position="163"/>
    </location>
</feature>
<evidence type="ECO:0000313" key="3">
    <source>
        <dbReference type="EMBL" id="MVQ29967.1"/>
    </source>
</evidence>
<feature type="domain" description="Porin" evidence="2">
    <location>
        <begin position="13"/>
        <end position="132"/>
    </location>
</feature>
<dbReference type="Gene3D" id="2.40.160.10">
    <property type="entry name" value="Porin"/>
    <property type="match status" value="1"/>
</dbReference>
<dbReference type="EMBL" id="WSEL01000003">
    <property type="protein sequence ID" value="MVQ29967.1"/>
    <property type="molecule type" value="Genomic_DNA"/>
</dbReference>
<evidence type="ECO:0000256" key="1">
    <source>
        <dbReference type="SAM" id="MobiDB-lite"/>
    </source>
</evidence>